<name>A0A7J7TEV6_RHIFE</name>
<protein>
    <submittedName>
        <fullName evidence="2">Uncharacterized protein</fullName>
    </submittedName>
</protein>
<dbReference type="Proteomes" id="UP000585614">
    <property type="component" value="Unassembled WGS sequence"/>
</dbReference>
<dbReference type="EMBL" id="JACAGC010000020">
    <property type="protein sequence ID" value="KAF6298903.1"/>
    <property type="molecule type" value="Genomic_DNA"/>
</dbReference>
<gene>
    <name evidence="2" type="ORF">mRhiFer1_008942</name>
</gene>
<evidence type="ECO:0000313" key="3">
    <source>
        <dbReference type="Proteomes" id="UP000585614"/>
    </source>
</evidence>
<organism evidence="2 3">
    <name type="scientific">Rhinolophus ferrumequinum</name>
    <name type="common">Greater horseshoe bat</name>
    <dbReference type="NCBI Taxonomy" id="59479"/>
    <lineage>
        <taxon>Eukaryota</taxon>
        <taxon>Metazoa</taxon>
        <taxon>Chordata</taxon>
        <taxon>Craniata</taxon>
        <taxon>Vertebrata</taxon>
        <taxon>Euteleostomi</taxon>
        <taxon>Mammalia</taxon>
        <taxon>Eutheria</taxon>
        <taxon>Laurasiatheria</taxon>
        <taxon>Chiroptera</taxon>
        <taxon>Yinpterochiroptera</taxon>
        <taxon>Rhinolophoidea</taxon>
        <taxon>Rhinolophidae</taxon>
        <taxon>Rhinolophinae</taxon>
        <taxon>Rhinolophus</taxon>
    </lineage>
</organism>
<evidence type="ECO:0000313" key="2">
    <source>
        <dbReference type="EMBL" id="KAF6298903.1"/>
    </source>
</evidence>
<evidence type="ECO:0000256" key="1">
    <source>
        <dbReference type="SAM" id="MobiDB-lite"/>
    </source>
</evidence>
<dbReference type="AlphaFoldDB" id="A0A7J7TEV6"/>
<feature type="compositionally biased region" description="Basic and acidic residues" evidence="1">
    <location>
        <begin position="1"/>
        <end position="14"/>
    </location>
</feature>
<proteinExistence type="predicted"/>
<feature type="region of interest" description="Disordered" evidence="1">
    <location>
        <begin position="1"/>
        <end position="24"/>
    </location>
</feature>
<comment type="caution">
    <text evidence="2">The sequence shown here is derived from an EMBL/GenBank/DDBJ whole genome shotgun (WGS) entry which is preliminary data.</text>
</comment>
<reference evidence="2 3" key="1">
    <citation type="journal article" date="2020" name="Nature">
        <title>Six reference-quality genomes reveal evolution of bat adaptations.</title>
        <authorList>
            <person name="Jebb D."/>
            <person name="Huang Z."/>
            <person name="Pippel M."/>
            <person name="Hughes G.M."/>
            <person name="Lavrichenko K."/>
            <person name="Devanna P."/>
            <person name="Winkler S."/>
            <person name="Jermiin L.S."/>
            <person name="Skirmuntt E.C."/>
            <person name="Katzourakis A."/>
            <person name="Burkitt-Gray L."/>
            <person name="Ray D.A."/>
            <person name="Sullivan K.A.M."/>
            <person name="Roscito J.G."/>
            <person name="Kirilenko B.M."/>
            <person name="Davalos L.M."/>
            <person name="Corthals A.P."/>
            <person name="Power M.L."/>
            <person name="Jones G."/>
            <person name="Ransome R.D."/>
            <person name="Dechmann D.K.N."/>
            <person name="Locatelli A.G."/>
            <person name="Puechmaille S.J."/>
            <person name="Fedrigo O."/>
            <person name="Jarvis E.D."/>
            <person name="Hiller M."/>
            <person name="Vernes S.C."/>
            <person name="Myers E.W."/>
            <person name="Teeling E.C."/>
        </authorList>
    </citation>
    <scope>NUCLEOTIDE SEQUENCE [LARGE SCALE GENOMIC DNA]</scope>
    <source>
        <strain evidence="2">MRhiFer1</strain>
        <tissue evidence="2">Lung</tissue>
    </source>
</reference>
<accession>A0A7J7TEV6</accession>
<sequence length="122" mass="13061">MKKEGSKASRDKGQRVGGNGRRWAEAEKWDSVSVRSAKCLPPPNMATISAATALGSCLGNHRAVKESGPWADEEAGGRGLGGRRLWPPQLDSGWWVMWLGGVTQGVRTGDWGETSRVALVST</sequence>